<dbReference type="EMBL" id="MKZO01000047">
    <property type="protein sequence ID" value="OLS60213.1"/>
    <property type="molecule type" value="Genomic_DNA"/>
</dbReference>
<keyword evidence="4" id="KW-0406">Ion transport</keyword>
<comment type="caution">
    <text evidence="7">The sequence shown here is derived from an EMBL/GenBank/DDBJ whole genome shotgun (WGS) entry which is preliminary data.</text>
</comment>
<dbReference type="GO" id="GO:1901678">
    <property type="term" value="P:iron coordination entity transport"/>
    <property type="evidence" value="ECO:0007669"/>
    <property type="project" value="UniProtKB-ARBA"/>
</dbReference>
<keyword evidence="3" id="KW-0813">Transport</keyword>
<keyword evidence="4" id="KW-0408">Iron</keyword>
<comment type="subcellular location">
    <subcellularLocation>
        <location evidence="1">Cell envelope</location>
    </subcellularLocation>
</comment>
<proteinExistence type="inferred from homology"/>
<name>A0A1Q9QYI8_PSEPU</name>
<evidence type="ECO:0000256" key="4">
    <source>
        <dbReference type="ARBA" id="ARBA00022496"/>
    </source>
</evidence>
<gene>
    <name evidence="7" type="primary">yclQ</name>
    <name evidence="7" type="ORF">PSEMO_46240</name>
</gene>
<evidence type="ECO:0000256" key="5">
    <source>
        <dbReference type="ARBA" id="ARBA00022729"/>
    </source>
</evidence>
<dbReference type="Gene3D" id="3.40.50.1980">
    <property type="entry name" value="Nitrogenase molybdenum iron protein domain"/>
    <property type="match status" value="2"/>
</dbReference>
<dbReference type="AlphaFoldDB" id="A0A1Q9QYI8"/>
<evidence type="ECO:0000256" key="2">
    <source>
        <dbReference type="ARBA" id="ARBA00008814"/>
    </source>
</evidence>
<dbReference type="PANTHER" id="PTHR30532">
    <property type="entry name" value="IRON III DICITRATE-BINDING PERIPLASMIC PROTEIN"/>
    <property type="match status" value="1"/>
</dbReference>
<evidence type="ECO:0000259" key="6">
    <source>
        <dbReference type="PROSITE" id="PS50983"/>
    </source>
</evidence>
<dbReference type="Proteomes" id="UP000186736">
    <property type="component" value="Unassembled WGS sequence"/>
</dbReference>
<accession>A0A1Q9QYI8</accession>
<keyword evidence="5" id="KW-0732">Signal</keyword>
<dbReference type="InterPro" id="IPR051313">
    <property type="entry name" value="Bact_iron-sidero_bind"/>
</dbReference>
<dbReference type="CDD" id="cd01140">
    <property type="entry name" value="FatB"/>
    <property type="match status" value="1"/>
</dbReference>
<keyword evidence="4" id="KW-0410">Iron transport</keyword>
<evidence type="ECO:0000313" key="8">
    <source>
        <dbReference type="Proteomes" id="UP000186736"/>
    </source>
</evidence>
<dbReference type="RefSeq" id="WP_075805337.1">
    <property type="nucleotide sequence ID" value="NZ_MKZO01000047.1"/>
</dbReference>
<dbReference type="Pfam" id="PF01497">
    <property type="entry name" value="Peripla_BP_2"/>
    <property type="match status" value="1"/>
</dbReference>
<dbReference type="PANTHER" id="PTHR30532:SF28">
    <property type="entry name" value="PETROBACTIN-BINDING PROTEIN YCLQ"/>
    <property type="match status" value="1"/>
</dbReference>
<dbReference type="OrthoDB" id="63946at2"/>
<sequence length="323" mass="35308">MKPNHPAGWPLALLLGATLALHGCNEPAAEVKAPQATAAAISVQHKLGTTVINHRPLRAVALDMNEVDFLDQLGVAVAGMPKDFVPHFLARYKDDAQVADIGSIVQPNLERVHAARPDLILITSLQANQYAELSEMAPTLHFDVDYRDSEAGHVEVIKQHLLSLGEVFGKQALAAQKATELQARVDQARVVTHERPERALVVLHNNGAFSAFGVHSRYGFVFTDLGVKPATDTLETGLHGQPISSEFIQQEDPDILYVVDRTAVMEHRPALDKETLGNPLLRQTKAWKHDRVVFVDPEAWYVTAASPTSVALIVDDVLKGYAN</sequence>
<evidence type="ECO:0000313" key="7">
    <source>
        <dbReference type="EMBL" id="OLS60213.1"/>
    </source>
</evidence>
<protein>
    <submittedName>
        <fullName evidence="7">ABC transporter solute-binding protein YclQ</fullName>
    </submittedName>
</protein>
<dbReference type="GO" id="GO:0030288">
    <property type="term" value="C:outer membrane-bounded periplasmic space"/>
    <property type="evidence" value="ECO:0007669"/>
    <property type="project" value="TreeGrafter"/>
</dbReference>
<reference evidence="7 8" key="1">
    <citation type="submission" date="2016-10" db="EMBL/GenBank/DDBJ databases">
        <title>Genome Sequence of Pseudomonas putida GM4FR.</title>
        <authorList>
            <person name="Poehlein A."/>
            <person name="Wemheuer F."/>
            <person name="Hollensteiner J."/>
            <person name="Wemheuer B."/>
        </authorList>
    </citation>
    <scope>NUCLEOTIDE SEQUENCE [LARGE SCALE GENOMIC DNA]</scope>
    <source>
        <strain evidence="7 8">GM4FR</strain>
    </source>
</reference>
<dbReference type="PROSITE" id="PS50983">
    <property type="entry name" value="FE_B12_PBP"/>
    <property type="match status" value="1"/>
</dbReference>
<organism evidence="7 8">
    <name type="scientific">Pseudomonas putida</name>
    <name type="common">Arthrobacter siderocapsulatus</name>
    <dbReference type="NCBI Taxonomy" id="303"/>
    <lineage>
        <taxon>Bacteria</taxon>
        <taxon>Pseudomonadati</taxon>
        <taxon>Pseudomonadota</taxon>
        <taxon>Gammaproteobacteria</taxon>
        <taxon>Pseudomonadales</taxon>
        <taxon>Pseudomonadaceae</taxon>
        <taxon>Pseudomonas</taxon>
    </lineage>
</organism>
<dbReference type="InterPro" id="IPR002491">
    <property type="entry name" value="ABC_transptr_periplasmic_BD"/>
</dbReference>
<evidence type="ECO:0000256" key="3">
    <source>
        <dbReference type="ARBA" id="ARBA00022448"/>
    </source>
</evidence>
<feature type="domain" description="Fe/B12 periplasmic-binding" evidence="6">
    <location>
        <begin position="58"/>
        <end position="323"/>
    </location>
</feature>
<evidence type="ECO:0000256" key="1">
    <source>
        <dbReference type="ARBA" id="ARBA00004196"/>
    </source>
</evidence>
<dbReference type="InterPro" id="IPR033870">
    <property type="entry name" value="FatB"/>
</dbReference>
<dbReference type="SUPFAM" id="SSF53807">
    <property type="entry name" value="Helical backbone' metal receptor"/>
    <property type="match status" value="1"/>
</dbReference>
<comment type="similarity">
    <text evidence="2">Belongs to the bacterial solute-binding protein 8 family.</text>
</comment>